<name>A0A5C7VST1_AQUAC</name>
<dbReference type="Gene3D" id="1.10.10.60">
    <property type="entry name" value="Homeodomain-like"/>
    <property type="match status" value="1"/>
</dbReference>
<gene>
    <name evidence="1" type="ORF">E6Q69_17010</name>
</gene>
<dbReference type="AlphaFoldDB" id="A0A5C7VST1"/>
<accession>A0A5C7VST1</accession>
<dbReference type="EMBL" id="SSFO01000286">
    <property type="protein sequence ID" value="TXI28089.1"/>
    <property type="molecule type" value="Genomic_DNA"/>
</dbReference>
<sequence length="89" mass="10317">MTFTPTMLVAVETNVTGRPVNQSHKWCRWPDYLVDQARALRAEGMTCQEISHVIGVPRRTVNGWLISQRRKPTARLMMVRRRIPEVADE</sequence>
<protein>
    <submittedName>
        <fullName evidence="1">Uncharacterized protein</fullName>
    </submittedName>
</protein>
<dbReference type="Proteomes" id="UP000321110">
    <property type="component" value="Unassembled WGS sequence"/>
</dbReference>
<organism evidence="1 2">
    <name type="scientific">Aquipseudomonas alcaligenes</name>
    <name type="common">Pseudomonas alcaligenes</name>
    <dbReference type="NCBI Taxonomy" id="43263"/>
    <lineage>
        <taxon>Bacteria</taxon>
        <taxon>Pseudomonadati</taxon>
        <taxon>Pseudomonadota</taxon>
        <taxon>Gammaproteobacteria</taxon>
        <taxon>Pseudomonadales</taxon>
        <taxon>Pseudomonadaceae</taxon>
        <taxon>Aquipseudomonas</taxon>
    </lineage>
</organism>
<comment type="caution">
    <text evidence="1">The sequence shown here is derived from an EMBL/GenBank/DDBJ whole genome shotgun (WGS) entry which is preliminary data.</text>
</comment>
<evidence type="ECO:0000313" key="2">
    <source>
        <dbReference type="Proteomes" id="UP000321110"/>
    </source>
</evidence>
<reference evidence="1 2" key="1">
    <citation type="submission" date="2018-09" db="EMBL/GenBank/DDBJ databases">
        <title>Metagenome Assembled Genomes from an Advanced Water Purification Facility.</title>
        <authorList>
            <person name="Stamps B.W."/>
            <person name="Spear J.R."/>
        </authorList>
    </citation>
    <scope>NUCLEOTIDE SEQUENCE [LARGE SCALE GENOMIC DNA]</scope>
    <source>
        <strain evidence="1">Bin_52_1</strain>
    </source>
</reference>
<evidence type="ECO:0000313" key="1">
    <source>
        <dbReference type="EMBL" id="TXI28089.1"/>
    </source>
</evidence>
<proteinExistence type="predicted"/>